<dbReference type="PANTHER" id="PTHR22792:SF132">
    <property type="entry name" value="LA-RELATED PROTEIN 1"/>
    <property type="match status" value="1"/>
</dbReference>
<feature type="compositionally biased region" description="Polar residues" evidence="3">
    <location>
        <begin position="1528"/>
        <end position="1545"/>
    </location>
</feature>
<feature type="compositionally biased region" description="Low complexity" evidence="3">
    <location>
        <begin position="1631"/>
        <end position="1643"/>
    </location>
</feature>
<keyword evidence="6" id="KW-1185">Reference proteome</keyword>
<feature type="domain" description="HTH La-type RNA-binding" evidence="4">
    <location>
        <begin position="622"/>
        <end position="713"/>
    </location>
</feature>
<dbReference type="CDD" id="cd07323">
    <property type="entry name" value="LAM"/>
    <property type="match status" value="1"/>
</dbReference>
<dbReference type="InterPro" id="IPR006607">
    <property type="entry name" value="DM15"/>
</dbReference>
<gene>
    <name evidence="5" type="ORF">Pcinc_015534</name>
</gene>
<evidence type="ECO:0000256" key="2">
    <source>
        <dbReference type="PROSITE-ProRule" id="PRU00332"/>
    </source>
</evidence>
<evidence type="ECO:0000256" key="3">
    <source>
        <dbReference type="SAM" id="MobiDB-lite"/>
    </source>
</evidence>
<evidence type="ECO:0000259" key="4">
    <source>
        <dbReference type="PROSITE" id="PS50961"/>
    </source>
</evidence>
<dbReference type="InterPro" id="IPR036388">
    <property type="entry name" value="WH-like_DNA-bd_sf"/>
</dbReference>
<feature type="compositionally biased region" description="Gly residues" evidence="3">
    <location>
        <begin position="541"/>
        <end position="551"/>
    </location>
</feature>
<feature type="compositionally biased region" description="Polar residues" evidence="3">
    <location>
        <begin position="796"/>
        <end position="806"/>
    </location>
</feature>
<feature type="region of interest" description="Disordered" evidence="3">
    <location>
        <begin position="762"/>
        <end position="836"/>
    </location>
</feature>
<dbReference type="Proteomes" id="UP001286313">
    <property type="component" value="Unassembled WGS sequence"/>
</dbReference>
<feature type="compositionally biased region" description="Basic and acidic residues" evidence="3">
    <location>
        <begin position="34"/>
        <end position="55"/>
    </location>
</feature>
<dbReference type="Pfam" id="PF21071">
    <property type="entry name" value="LARP1_HEAT"/>
    <property type="match status" value="1"/>
</dbReference>
<comment type="caution">
    <text evidence="5">The sequence shown here is derived from an EMBL/GenBank/DDBJ whole genome shotgun (WGS) entry which is preliminary data.</text>
</comment>
<feature type="compositionally biased region" description="Basic and acidic residues" evidence="3">
    <location>
        <begin position="192"/>
        <end position="202"/>
    </location>
</feature>
<feature type="compositionally biased region" description="Basic residues" evidence="3">
    <location>
        <begin position="1248"/>
        <end position="1257"/>
    </location>
</feature>
<dbReference type="Gene3D" id="1.10.10.10">
    <property type="entry name" value="Winged helix-like DNA-binding domain superfamily/Winged helix DNA-binding domain"/>
    <property type="match status" value="1"/>
</dbReference>
<feature type="compositionally biased region" description="Polar residues" evidence="3">
    <location>
        <begin position="304"/>
        <end position="325"/>
    </location>
</feature>
<sequence length="1690" mass="185360">MATHSNRSSVSSKAAKEKTGTSSWAGIVGGVKNDSVEDKVKQMPEEKHMESEENKVAAVPPDELNPEELSQFTQIRTRKDKLKKKELGRGGRRERRGGRKDYVDLDQRYDRNEGGSRGRGNQGKRMMARDPAKQVNGPVDEEQEADVENTTPYNESDPAEKIQYVPAPAPIVNVWEKRQGGPVKPKVIDAPSPKKSEGKEKVGAVATTSSIKVTVAPSPPAAVSDGEGSGGAKEVTKPKPSPQVLPAPQSMPVSKPVLTKTPDPTPAEARKQQPRPPAPTSTPKPASKPTQTPTSASTPSPTQVLTPVSTQTSIPSPVSAPTQTIVLPPTSNPVSVPTQTSVLPPTQTPVSVPTPVPAVTHTPVSASTPTSSSSTSATGSCLTPTPAPVLKKTPTGKDGGIPSVSDWPTLVEVQQAQEAIHLMQATKTEWRKSEERKTKDRDPEIEKCEDSGSHDDDSLKENREASTVSQTVNNKIQQTQAGDASSKAAKNKKNRVKKQNWKRLDIPPPKRERGVRRSEGRGSDSVDWRADARLTSNAVRGRGGGRGGVLRGRGRARGTRGGGGITSSVRGGFRSPVAESFDFTDFAGLCEYAELPDNVLQDPVMMQFFVPSVGFVFPKFQPSSEDEVKEQIKKQVEYYFSDENLAKDIFMRRKMSKDGYIPVSLIASFNRMKALSHDVKLIVDVCKTSDKLEVKDEVWLRTKHEPQKWPLEDAAAGALQAFLTNTSTITTTQINTTSTLTTILSSNSSTTTTPAITTTLPISAASGTTSMSSPHDSTSSLSIPTASTPPAEERSVLSTDFSGQSVTASSPTIPKASSSSLGDNSTLNSNSNPVTIENKVSPAHMTVSASLSASATTINSASTTDTTTSPTGNSTVFPTYNTIKKPTSTTIATSIDANITTTHTTTRPNEFTTTAHSDTNRPVLDTHHYSVPSITMNPEVPEFTPLHSELDPARPEFIPSGQQFTIGDDTNCFKQNEGDEEWTEVKRKGRVRRDSEYKEKNLSDYSGQNKDTREELDFQLDEELDVLPKTARQHDFSEWSDDESDYEISDQDVNKLLIVTQSPPSAAGQSTGGQGQSTGGQGQSMGGQGQSTGGQGQTTGGQGQTTGGQGQTTSRPPKHGGYDRTGDWTTRTKITQELAKVINDGLYYYEQDLWEEYEWFPRSADKKSSMQQVTMISREVMDTLQPNNPPVPANQEVPPPPPPLHLLQGAEDPYEEVIPPTPKTPRSRKAARFFPVVKEKANMDQRTPRKKKTRHSHNPPVESHVGWVMDSKEHRPRTNSISDLNASPNENQLSNSFGSNYGSYGSLPGSLPTFQHPSHSLLKENGFTQQVYHKYRARCLKERKRLGIGQSAEMNTLYRFWSFFLREHFNRKMYEEFRRLADEDSKVGYRYGLECLFRFYSYGLEKHYRDEIYGDFQDETLKDIDCGQLYGLEKFWAFLKYYKHSGTLSVQDRLKERIAKYKSIEDFRVEMPLEYDAAREARKARVRTRSENEGMAVIGPDGFRRYPSVGGGVRRRERRASEGDRTPQSDMHPQNHQRVRNTSGSHAVAKVIMSRSRHSSGHTQWQKLEGGNYRKSKPAQHKVNAAASAAKSQLAQTLSKTVDQGRSNTQIKNKMDSFKQEASGKTEHSKLTSSKVSKSLATKNSENMNAENKGKGQGDTVKAKSPVTAPKTIPKTAPVPVPQSPSSTNS</sequence>
<feature type="compositionally biased region" description="Low complexity" evidence="3">
    <location>
        <begin position="333"/>
        <end position="378"/>
    </location>
</feature>
<dbReference type="InterPro" id="IPR045180">
    <property type="entry name" value="La_dom_prot"/>
</dbReference>
<feature type="region of interest" description="Disordered" evidence="3">
    <location>
        <begin position="855"/>
        <end position="875"/>
    </location>
</feature>
<feature type="region of interest" description="Disordered" evidence="3">
    <location>
        <begin position="1063"/>
        <end position="1128"/>
    </location>
</feature>
<feature type="compositionally biased region" description="Gly residues" evidence="3">
    <location>
        <begin position="1070"/>
        <end position="1110"/>
    </location>
</feature>
<feature type="compositionally biased region" description="Polar residues" evidence="3">
    <location>
        <begin position="1278"/>
        <end position="1293"/>
    </location>
</feature>
<feature type="region of interest" description="Disordered" evidence="3">
    <location>
        <begin position="1238"/>
        <end position="1297"/>
    </location>
</feature>
<feature type="compositionally biased region" description="Basic and acidic residues" evidence="3">
    <location>
        <begin position="99"/>
        <end position="116"/>
    </location>
</feature>
<dbReference type="InterPro" id="IPR036390">
    <property type="entry name" value="WH_DNA-bd_sf"/>
</dbReference>
<feature type="compositionally biased region" description="Basic and acidic residues" evidence="3">
    <location>
        <begin position="428"/>
        <end position="464"/>
    </location>
</feature>
<evidence type="ECO:0000313" key="6">
    <source>
        <dbReference type="Proteomes" id="UP001286313"/>
    </source>
</evidence>
<reference evidence="5" key="1">
    <citation type="submission" date="2023-10" db="EMBL/GenBank/DDBJ databases">
        <title>Genome assemblies of two species of porcelain crab, Petrolisthes cinctipes and Petrolisthes manimaculis (Anomura: Porcellanidae).</title>
        <authorList>
            <person name="Angst P."/>
        </authorList>
    </citation>
    <scope>NUCLEOTIDE SEQUENCE</scope>
    <source>
        <strain evidence="5">PB745_01</strain>
        <tissue evidence="5">Gill</tissue>
    </source>
</reference>
<dbReference type="Pfam" id="PF05383">
    <property type="entry name" value="La"/>
    <property type="match status" value="1"/>
</dbReference>
<feature type="compositionally biased region" description="Basic and acidic residues" evidence="3">
    <location>
        <begin position="1613"/>
        <end position="1630"/>
    </location>
</feature>
<dbReference type="GO" id="GO:0010494">
    <property type="term" value="C:cytoplasmic stress granule"/>
    <property type="evidence" value="ECO:0007669"/>
    <property type="project" value="TreeGrafter"/>
</dbReference>
<dbReference type="GO" id="GO:0048255">
    <property type="term" value="P:mRNA stabilization"/>
    <property type="evidence" value="ECO:0007669"/>
    <property type="project" value="InterPro"/>
</dbReference>
<protein>
    <recommendedName>
        <fullName evidence="4">HTH La-type RNA-binding domain-containing protein</fullName>
    </recommendedName>
</protein>
<feature type="compositionally biased region" description="Basic and acidic residues" evidence="3">
    <location>
        <begin position="502"/>
        <end position="532"/>
    </location>
</feature>
<proteinExistence type="predicted"/>
<dbReference type="GO" id="GO:0005829">
    <property type="term" value="C:cytosol"/>
    <property type="evidence" value="ECO:0007669"/>
    <property type="project" value="TreeGrafter"/>
</dbReference>
<feature type="compositionally biased region" description="Low complexity" evidence="3">
    <location>
        <begin position="283"/>
        <end position="303"/>
    </location>
</feature>
<feature type="compositionally biased region" description="Polar residues" evidence="3">
    <location>
        <begin position="1600"/>
        <end position="1612"/>
    </location>
</feature>
<feature type="compositionally biased region" description="Basic residues" evidence="3">
    <location>
        <begin position="489"/>
        <end position="501"/>
    </location>
</feature>
<keyword evidence="1 2" id="KW-0694">RNA-binding</keyword>
<feature type="region of interest" description="Disordered" evidence="3">
    <location>
        <begin position="1"/>
        <end position="408"/>
    </location>
</feature>
<dbReference type="PROSITE" id="PS50961">
    <property type="entry name" value="HTH_LA"/>
    <property type="match status" value="1"/>
</dbReference>
<dbReference type="GO" id="GO:0000339">
    <property type="term" value="F:RNA cap binding"/>
    <property type="evidence" value="ECO:0007669"/>
    <property type="project" value="InterPro"/>
</dbReference>
<feature type="region of interest" description="Disordered" evidence="3">
    <location>
        <begin position="984"/>
        <end position="1012"/>
    </location>
</feature>
<feature type="compositionally biased region" description="Basic and acidic residues" evidence="3">
    <location>
        <begin position="1238"/>
        <end position="1247"/>
    </location>
</feature>
<accession>A0AAE1KS25</accession>
<feature type="compositionally biased region" description="Basic and acidic residues" evidence="3">
    <location>
        <begin position="992"/>
        <end position="1002"/>
    </location>
</feature>
<feature type="region of interest" description="Disordered" evidence="3">
    <location>
        <begin position="424"/>
        <end position="568"/>
    </location>
</feature>
<feature type="compositionally biased region" description="Polar residues" evidence="3">
    <location>
        <begin position="821"/>
        <end position="835"/>
    </location>
</feature>
<dbReference type="SMART" id="SM00715">
    <property type="entry name" value="LA"/>
    <property type="match status" value="1"/>
</dbReference>
<dbReference type="SUPFAM" id="SSF46785">
    <property type="entry name" value="Winged helix' DNA-binding domain"/>
    <property type="match status" value="1"/>
</dbReference>
<feature type="compositionally biased region" description="Polar residues" evidence="3">
    <location>
        <begin position="465"/>
        <end position="483"/>
    </location>
</feature>
<feature type="compositionally biased region" description="Low complexity" evidence="3">
    <location>
        <begin position="807"/>
        <end position="820"/>
    </location>
</feature>
<name>A0AAE1KS25_PETCI</name>
<feature type="region of interest" description="Disordered" evidence="3">
    <location>
        <begin position="1496"/>
        <end position="1690"/>
    </location>
</feature>
<evidence type="ECO:0000256" key="1">
    <source>
        <dbReference type="ARBA" id="ARBA00022884"/>
    </source>
</evidence>
<feature type="compositionally biased region" description="Low complexity" evidence="3">
    <location>
        <begin position="762"/>
        <end position="782"/>
    </location>
</feature>
<feature type="compositionally biased region" description="Polar residues" evidence="3">
    <location>
        <begin position="1"/>
        <end position="12"/>
    </location>
</feature>
<dbReference type="SMART" id="SM00684">
    <property type="entry name" value="DM15"/>
    <property type="match status" value="3"/>
</dbReference>
<dbReference type="EMBL" id="JAWQEG010001375">
    <property type="protein sequence ID" value="KAK3879940.1"/>
    <property type="molecule type" value="Genomic_DNA"/>
</dbReference>
<dbReference type="InterPro" id="IPR006630">
    <property type="entry name" value="La_HTH"/>
</dbReference>
<dbReference type="GO" id="GO:0045727">
    <property type="term" value="P:positive regulation of translation"/>
    <property type="evidence" value="ECO:0007669"/>
    <property type="project" value="TreeGrafter"/>
</dbReference>
<evidence type="ECO:0000313" key="5">
    <source>
        <dbReference type="EMBL" id="KAK3879940.1"/>
    </source>
</evidence>
<feature type="compositionally biased region" description="Low complexity" evidence="3">
    <location>
        <begin position="1585"/>
        <end position="1599"/>
    </location>
</feature>
<organism evidence="5 6">
    <name type="scientific">Petrolisthes cinctipes</name>
    <name type="common">Flat porcelain crab</name>
    <dbReference type="NCBI Taxonomy" id="88211"/>
    <lineage>
        <taxon>Eukaryota</taxon>
        <taxon>Metazoa</taxon>
        <taxon>Ecdysozoa</taxon>
        <taxon>Arthropoda</taxon>
        <taxon>Crustacea</taxon>
        <taxon>Multicrustacea</taxon>
        <taxon>Malacostraca</taxon>
        <taxon>Eumalacostraca</taxon>
        <taxon>Eucarida</taxon>
        <taxon>Decapoda</taxon>
        <taxon>Pleocyemata</taxon>
        <taxon>Anomura</taxon>
        <taxon>Galatheoidea</taxon>
        <taxon>Porcellanidae</taxon>
        <taxon>Petrolisthes</taxon>
    </lineage>
</organism>
<dbReference type="PANTHER" id="PTHR22792">
    <property type="entry name" value="LUPUS LA PROTEIN-RELATED"/>
    <property type="match status" value="1"/>
</dbReference>